<evidence type="ECO:0000313" key="1">
    <source>
        <dbReference type="EMBL" id="NHC15799.1"/>
    </source>
</evidence>
<dbReference type="Proteomes" id="UP000800981">
    <property type="component" value="Unassembled WGS sequence"/>
</dbReference>
<protein>
    <recommendedName>
        <fullName evidence="3">AcrB/AcrD/AcrF family protein</fullName>
    </recommendedName>
</protein>
<reference evidence="1 2" key="1">
    <citation type="submission" date="2020-03" db="EMBL/GenBank/DDBJ databases">
        <title>Two novel Motilibacter sp.</title>
        <authorList>
            <person name="Liu S."/>
        </authorList>
    </citation>
    <scope>NUCLEOTIDE SEQUENCE [LARGE SCALE GENOMIC DNA]</scope>
    <source>
        <strain evidence="1 2">E257</strain>
    </source>
</reference>
<proteinExistence type="predicted"/>
<sequence length="50" mass="4942">MLEALARLSVRRPLALLLGSLVVAAVAAVLGVPVVSSLNGGSPDFVTPGS</sequence>
<name>A0ABX0GXX5_9ACTN</name>
<evidence type="ECO:0000313" key="2">
    <source>
        <dbReference type="Proteomes" id="UP000800981"/>
    </source>
</evidence>
<gene>
    <name evidence="1" type="ORF">G9H71_18620</name>
</gene>
<keyword evidence="2" id="KW-1185">Reference proteome</keyword>
<feature type="non-terminal residue" evidence="1">
    <location>
        <position position="50"/>
    </location>
</feature>
<evidence type="ECO:0008006" key="3">
    <source>
        <dbReference type="Google" id="ProtNLM"/>
    </source>
</evidence>
<dbReference type="EMBL" id="JAANNP010000056">
    <property type="protein sequence ID" value="NHC15799.1"/>
    <property type="molecule type" value="Genomic_DNA"/>
</dbReference>
<comment type="caution">
    <text evidence="1">The sequence shown here is derived from an EMBL/GenBank/DDBJ whole genome shotgun (WGS) entry which is preliminary data.</text>
</comment>
<accession>A0ABX0GXX5</accession>
<organism evidence="1 2">
    <name type="scientific">Motilibacter deserti</name>
    <dbReference type="NCBI Taxonomy" id="2714956"/>
    <lineage>
        <taxon>Bacteria</taxon>
        <taxon>Bacillati</taxon>
        <taxon>Actinomycetota</taxon>
        <taxon>Actinomycetes</taxon>
        <taxon>Motilibacterales</taxon>
        <taxon>Motilibacteraceae</taxon>
        <taxon>Motilibacter</taxon>
    </lineage>
</organism>